<evidence type="ECO:0000313" key="2">
    <source>
        <dbReference type="Proteomes" id="UP000178315"/>
    </source>
</evidence>
<evidence type="ECO:0000313" key="1">
    <source>
        <dbReference type="EMBL" id="OGY73723.1"/>
    </source>
</evidence>
<comment type="caution">
    <text evidence="1">The sequence shown here is derived from an EMBL/GenBank/DDBJ whole genome shotgun (WGS) entry which is preliminary data.</text>
</comment>
<organism evidence="1 2">
    <name type="scientific">Candidatus Jacksonbacteria bacterium RIFCSPLOWO2_02_FULL_44_20</name>
    <dbReference type="NCBI Taxonomy" id="1798460"/>
    <lineage>
        <taxon>Bacteria</taxon>
        <taxon>Candidatus Jacksoniibacteriota</taxon>
    </lineage>
</organism>
<dbReference type="EMBL" id="MHJU01000008">
    <property type="protein sequence ID" value="OGY73723.1"/>
    <property type="molecule type" value="Genomic_DNA"/>
</dbReference>
<dbReference type="AlphaFoldDB" id="A0A1G2A9Y9"/>
<proteinExistence type="predicted"/>
<name>A0A1G2A9Y9_9BACT</name>
<reference evidence="1 2" key="1">
    <citation type="journal article" date="2016" name="Nat. Commun.">
        <title>Thousands of microbial genomes shed light on interconnected biogeochemical processes in an aquifer system.</title>
        <authorList>
            <person name="Anantharaman K."/>
            <person name="Brown C.T."/>
            <person name="Hug L.A."/>
            <person name="Sharon I."/>
            <person name="Castelle C.J."/>
            <person name="Probst A.J."/>
            <person name="Thomas B.C."/>
            <person name="Singh A."/>
            <person name="Wilkins M.J."/>
            <person name="Karaoz U."/>
            <person name="Brodie E.L."/>
            <person name="Williams K.H."/>
            <person name="Hubbard S.S."/>
            <person name="Banfield J.F."/>
        </authorList>
    </citation>
    <scope>NUCLEOTIDE SEQUENCE [LARGE SCALE GENOMIC DNA]</scope>
</reference>
<protein>
    <submittedName>
        <fullName evidence="1">Uncharacterized protein</fullName>
    </submittedName>
</protein>
<gene>
    <name evidence="1" type="ORF">A3H61_00010</name>
</gene>
<dbReference type="Proteomes" id="UP000178315">
    <property type="component" value="Unassembled WGS sequence"/>
</dbReference>
<sequence>MTENVVELSKREQIILLGCLNDASGYPYQKYNPHVEENKERFKKLFDKLYQDGKIDLGKIDLALLSLKQTLNHMDQYTLFATQDDVTLKEINDLVVKLQSMKKE</sequence>
<accession>A0A1G2A9Y9</accession>